<feature type="domain" description="EamA" evidence="7">
    <location>
        <begin position="159"/>
        <end position="291"/>
    </location>
</feature>
<dbReference type="InterPro" id="IPR037185">
    <property type="entry name" value="EmrE-like"/>
</dbReference>
<dbReference type="InterPro" id="IPR050638">
    <property type="entry name" value="AA-Vitamin_Transporters"/>
</dbReference>
<feature type="transmembrane region" description="Helical" evidence="6">
    <location>
        <begin position="75"/>
        <end position="95"/>
    </location>
</feature>
<accession>A0A3S3QEC5</accession>
<feature type="transmembrane region" description="Helical" evidence="6">
    <location>
        <begin position="187"/>
        <end position="206"/>
    </location>
</feature>
<feature type="transmembrane region" description="Helical" evidence="6">
    <location>
        <begin position="218"/>
        <end position="238"/>
    </location>
</feature>
<organism evidence="8 9">
    <name type="scientific">Flavobacterium cerinum</name>
    <dbReference type="NCBI Taxonomy" id="2502784"/>
    <lineage>
        <taxon>Bacteria</taxon>
        <taxon>Pseudomonadati</taxon>
        <taxon>Bacteroidota</taxon>
        <taxon>Flavobacteriia</taxon>
        <taxon>Flavobacteriales</taxon>
        <taxon>Flavobacteriaceae</taxon>
        <taxon>Flavobacterium</taxon>
    </lineage>
</organism>
<evidence type="ECO:0000256" key="2">
    <source>
        <dbReference type="ARBA" id="ARBA00007362"/>
    </source>
</evidence>
<dbReference type="AlphaFoldDB" id="A0A3S3QEC5"/>
<dbReference type="OrthoDB" id="9810818at2"/>
<comment type="subcellular location">
    <subcellularLocation>
        <location evidence="1">Membrane</location>
        <topology evidence="1">Multi-pass membrane protein</topology>
    </subcellularLocation>
</comment>
<dbReference type="InterPro" id="IPR000620">
    <property type="entry name" value="EamA_dom"/>
</dbReference>
<evidence type="ECO:0000256" key="6">
    <source>
        <dbReference type="SAM" id="Phobius"/>
    </source>
</evidence>
<feature type="transmembrane region" description="Helical" evidence="6">
    <location>
        <begin position="101"/>
        <end position="120"/>
    </location>
</feature>
<reference evidence="8 9" key="1">
    <citation type="submission" date="2019-01" db="EMBL/GenBank/DDBJ databases">
        <title>Flavobacterium sp. nov.,isolated from freshwater.</title>
        <authorList>
            <person name="Zhang R."/>
            <person name="Du Z.-J."/>
        </authorList>
    </citation>
    <scope>NUCLEOTIDE SEQUENCE [LARGE SCALE GENOMIC DNA]</scope>
    <source>
        <strain evidence="8 9">1E403</strain>
    </source>
</reference>
<feature type="transmembrane region" description="Helical" evidence="6">
    <location>
        <begin position="154"/>
        <end position="175"/>
    </location>
</feature>
<dbReference type="PANTHER" id="PTHR32322">
    <property type="entry name" value="INNER MEMBRANE TRANSPORTER"/>
    <property type="match status" value="1"/>
</dbReference>
<dbReference type="GO" id="GO:0016020">
    <property type="term" value="C:membrane"/>
    <property type="evidence" value="ECO:0007669"/>
    <property type="project" value="UniProtKB-SubCell"/>
</dbReference>
<keyword evidence="3 6" id="KW-0812">Transmembrane</keyword>
<dbReference type="Pfam" id="PF00892">
    <property type="entry name" value="EamA"/>
    <property type="match status" value="2"/>
</dbReference>
<feature type="transmembrane region" description="Helical" evidence="6">
    <location>
        <begin position="274"/>
        <end position="291"/>
    </location>
</feature>
<feature type="transmembrane region" description="Helical" evidence="6">
    <location>
        <begin position="132"/>
        <end position="148"/>
    </location>
</feature>
<gene>
    <name evidence="8" type="ORF">EPI11_04130</name>
</gene>
<comment type="caution">
    <text evidence="8">The sequence shown here is derived from an EMBL/GenBank/DDBJ whole genome shotgun (WGS) entry which is preliminary data.</text>
</comment>
<evidence type="ECO:0000313" key="8">
    <source>
        <dbReference type="EMBL" id="RWX02416.1"/>
    </source>
</evidence>
<keyword evidence="5 6" id="KW-0472">Membrane</keyword>
<protein>
    <submittedName>
        <fullName evidence="8">EamA family transporter</fullName>
    </submittedName>
</protein>
<proteinExistence type="inferred from homology"/>
<sequence>MNSRFFAYIAALSAAIIWGVNGTMVQYLVVTKAMDIEWLITLRLLIPGIILLLISCFSSKRKQIIDVWKNKKDALALMVFSIAMIAVQYTFFATIKASNAATATIIQYLAPVLIALYYAIVNLKRPSQKETIALILALTGTFLLATGGNINTIAISGTAIFWGLLSAAGLAFYAIQPVRLLKEYSANIVIGWAMLMGGILFSFVHAPWDVSGTWDLTTLSLFAFIVLIGGLLAFSFYLRSVKIIGGYITTLLTSVEPLTATIIAIVWLKVAFGIPELIGGVCVISTVFLLSKKGGD</sequence>
<feature type="transmembrane region" description="Helical" evidence="6">
    <location>
        <begin position="38"/>
        <end position="54"/>
    </location>
</feature>
<dbReference type="RefSeq" id="WP_128388688.1">
    <property type="nucleotide sequence ID" value="NZ_SBII01000002.1"/>
</dbReference>
<dbReference type="SUPFAM" id="SSF103481">
    <property type="entry name" value="Multidrug resistance efflux transporter EmrE"/>
    <property type="match status" value="2"/>
</dbReference>
<evidence type="ECO:0000256" key="1">
    <source>
        <dbReference type="ARBA" id="ARBA00004141"/>
    </source>
</evidence>
<evidence type="ECO:0000256" key="4">
    <source>
        <dbReference type="ARBA" id="ARBA00022989"/>
    </source>
</evidence>
<dbReference type="EMBL" id="SBII01000002">
    <property type="protein sequence ID" value="RWX02416.1"/>
    <property type="molecule type" value="Genomic_DNA"/>
</dbReference>
<evidence type="ECO:0000256" key="5">
    <source>
        <dbReference type="ARBA" id="ARBA00023136"/>
    </source>
</evidence>
<keyword evidence="9" id="KW-1185">Reference proteome</keyword>
<comment type="similarity">
    <text evidence="2">Belongs to the EamA transporter family.</text>
</comment>
<feature type="transmembrane region" description="Helical" evidence="6">
    <location>
        <begin position="245"/>
        <end position="268"/>
    </location>
</feature>
<evidence type="ECO:0000259" key="7">
    <source>
        <dbReference type="Pfam" id="PF00892"/>
    </source>
</evidence>
<keyword evidence="4 6" id="KW-1133">Transmembrane helix</keyword>
<dbReference type="Proteomes" id="UP000287527">
    <property type="component" value="Unassembled WGS sequence"/>
</dbReference>
<feature type="domain" description="EamA" evidence="7">
    <location>
        <begin position="6"/>
        <end position="145"/>
    </location>
</feature>
<dbReference type="PANTHER" id="PTHR32322:SF2">
    <property type="entry name" value="EAMA DOMAIN-CONTAINING PROTEIN"/>
    <property type="match status" value="1"/>
</dbReference>
<evidence type="ECO:0000256" key="3">
    <source>
        <dbReference type="ARBA" id="ARBA00022692"/>
    </source>
</evidence>
<name>A0A3S3QEC5_9FLAO</name>
<evidence type="ECO:0000313" key="9">
    <source>
        <dbReference type="Proteomes" id="UP000287527"/>
    </source>
</evidence>